<dbReference type="InterPro" id="IPR011330">
    <property type="entry name" value="Glyco_hydro/deAcase_b/a-brl"/>
</dbReference>
<evidence type="ECO:0000256" key="2">
    <source>
        <dbReference type="ARBA" id="ARBA00022729"/>
    </source>
</evidence>
<dbReference type="GO" id="GO:0016810">
    <property type="term" value="F:hydrolase activity, acting on carbon-nitrogen (but not peptide) bonds"/>
    <property type="evidence" value="ECO:0007669"/>
    <property type="project" value="InterPro"/>
</dbReference>
<comment type="caution">
    <text evidence="6">The sequence shown here is derived from an EMBL/GenBank/DDBJ whole genome shotgun (WGS) entry which is preliminary data.</text>
</comment>
<evidence type="ECO:0000313" key="7">
    <source>
        <dbReference type="Proteomes" id="UP000245412"/>
    </source>
</evidence>
<dbReference type="SUPFAM" id="SSF88713">
    <property type="entry name" value="Glycoside hydrolase/deacetylase"/>
    <property type="match status" value="1"/>
</dbReference>
<comment type="subcellular location">
    <subcellularLocation>
        <location evidence="1">Secreted</location>
    </subcellularLocation>
</comment>
<dbReference type="GO" id="GO:0005576">
    <property type="term" value="C:extracellular region"/>
    <property type="evidence" value="ECO:0007669"/>
    <property type="project" value="UniProtKB-SubCell"/>
</dbReference>
<dbReference type="Pfam" id="PF01522">
    <property type="entry name" value="Polysacc_deac_1"/>
    <property type="match status" value="1"/>
</dbReference>
<dbReference type="RefSeq" id="WP_109626561.1">
    <property type="nucleotide sequence ID" value="NZ_JANKBI010000004.1"/>
</dbReference>
<keyword evidence="4" id="KW-0812">Transmembrane</keyword>
<feature type="transmembrane region" description="Helical" evidence="4">
    <location>
        <begin position="21"/>
        <end position="44"/>
    </location>
</feature>
<evidence type="ECO:0000259" key="5">
    <source>
        <dbReference type="Pfam" id="PF01522"/>
    </source>
</evidence>
<dbReference type="Gene3D" id="3.20.20.370">
    <property type="entry name" value="Glycoside hydrolase/deacetylase"/>
    <property type="match status" value="1"/>
</dbReference>
<gene>
    <name evidence="6" type="ORF">C7383_106202</name>
</gene>
<evidence type="ECO:0000256" key="4">
    <source>
        <dbReference type="SAM" id="Phobius"/>
    </source>
</evidence>
<reference evidence="6 7" key="1">
    <citation type="submission" date="2018-05" db="EMBL/GenBank/DDBJ databases">
        <authorList>
            <person name="Goeker M."/>
            <person name="Huntemann M."/>
            <person name="Clum A."/>
            <person name="Pillay M."/>
            <person name="Palaniappan K."/>
            <person name="Varghese N."/>
            <person name="Mikhailova N."/>
            <person name="Stamatis D."/>
            <person name="Reddy T."/>
            <person name="Daum C."/>
            <person name="Shapiro N."/>
            <person name="Ivanova N."/>
            <person name="Kyrpides N."/>
            <person name="Woyke T."/>
        </authorList>
    </citation>
    <scope>NUCLEOTIDE SEQUENCE [LARGE SCALE GENOMIC DNA]</scope>
    <source>
        <strain evidence="6 7">DSM 26524</strain>
    </source>
</reference>
<name>A0AB73T4J8_9FIRM</name>
<keyword evidence="4" id="KW-1133">Transmembrane helix</keyword>
<organism evidence="6 7">
    <name type="scientific">Murimonas intestini</name>
    <dbReference type="NCBI Taxonomy" id="1337051"/>
    <lineage>
        <taxon>Bacteria</taxon>
        <taxon>Bacillati</taxon>
        <taxon>Bacillota</taxon>
        <taxon>Clostridia</taxon>
        <taxon>Lachnospirales</taxon>
        <taxon>Lachnospiraceae</taxon>
        <taxon>Murimonas</taxon>
    </lineage>
</organism>
<keyword evidence="7" id="KW-1185">Reference proteome</keyword>
<feature type="region of interest" description="Disordered" evidence="3">
    <location>
        <begin position="52"/>
        <end position="77"/>
    </location>
</feature>
<evidence type="ECO:0000256" key="1">
    <source>
        <dbReference type="ARBA" id="ARBA00004613"/>
    </source>
</evidence>
<feature type="domain" description="NodB homology" evidence="5">
    <location>
        <begin position="332"/>
        <end position="384"/>
    </location>
</feature>
<dbReference type="PANTHER" id="PTHR34216">
    <property type="match status" value="1"/>
</dbReference>
<feature type="compositionally biased region" description="Polar residues" evidence="3">
    <location>
        <begin position="59"/>
        <end position="76"/>
    </location>
</feature>
<protein>
    <recommendedName>
        <fullName evidence="5">NodB homology domain-containing protein</fullName>
    </recommendedName>
</protein>
<proteinExistence type="predicted"/>
<dbReference type="EMBL" id="QGGY01000006">
    <property type="protein sequence ID" value="PWJ75632.1"/>
    <property type="molecule type" value="Genomic_DNA"/>
</dbReference>
<evidence type="ECO:0000256" key="3">
    <source>
        <dbReference type="SAM" id="MobiDB-lite"/>
    </source>
</evidence>
<keyword evidence="4" id="KW-0472">Membrane</keyword>
<dbReference type="GO" id="GO:0005975">
    <property type="term" value="P:carbohydrate metabolic process"/>
    <property type="evidence" value="ECO:0007669"/>
    <property type="project" value="InterPro"/>
</dbReference>
<dbReference type="InterPro" id="IPR002509">
    <property type="entry name" value="NODB_dom"/>
</dbReference>
<dbReference type="AlphaFoldDB" id="A0AB73T4J8"/>
<keyword evidence="2" id="KW-0732">Signal</keyword>
<dbReference type="Proteomes" id="UP000245412">
    <property type="component" value="Unassembled WGS sequence"/>
</dbReference>
<sequence>MEPEQARKRRAQEKAALRKRQLLIGKVIIVLLMLIICVLCYMLLNGTLTEGKPKKDAQTEGTAGTEQMTEPVTESAAQKEKDLIAQADLKAAMYDYDAAVSLLKNSGMYESSTGMKQAVAKYETDKAACVEYPLEQITHVFYHTLIKDPSKAFDGDDKEKGYEQFMTTINEFNKITQSMYDKGYVLVNLHDMVTFDENGNTVRGKIMLPPDKKPFVLSQDDVSYYHYMDGDGFASKLIVDDNGDVKNEYVEDDGTVSVGDYDLIPLLDSFVKKHPDFSYHGAKGTIALTGYNGVLGYRTDSDYRDKKNLQDNQREYLEKHPDFDFDSEVAGARKVAEAMKEDGWVFASHTWGHLNVTNEPLDKIKTDTDKWKANVETIVGPTDIIIFAFGADIGSWEGYSGNEKFDYLKSQGFNIYCNVDASQTSWVQFGDNYMRQGRRNLDGYLMYYSPDKLTDLFNVDEVFDPSRHTPIPQL</sequence>
<evidence type="ECO:0000313" key="6">
    <source>
        <dbReference type="EMBL" id="PWJ75632.1"/>
    </source>
</evidence>
<dbReference type="InterPro" id="IPR051398">
    <property type="entry name" value="Polysacch_Deacetylase"/>
</dbReference>
<accession>A0AB73T4J8</accession>
<dbReference type="PANTHER" id="PTHR34216:SF3">
    <property type="entry name" value="POLY-BETA-1,6-N-ACETYL-D-GLUCOSAMINE N-DEACETYLASE"/>
    <property type="match status" value="1"/>
</dbReference>